<dbReference type="AlphaFoldDB" id="A0A2G5E670"/>
<organism evidence="1 2">
    <name type="scientific">Aquilegia coerulea</name>
    <name type="common">Rocky mountain columbine</name>
    <dbReference type="NCBI Taxonomy" id="218851"/>
    <lineage>
        <taxon>Eukaryota</taxon>
        <taxon>Viridiplantae</taxon>
        <taxon>Streptophyta</taxon>
        <taxon>Embryophyta</taxon>
        <taxon>Tracheophyta</taxon>
        <taxon>Spermatophyta</taxon>
        <taxon>Magnoliopsida</taxon>
        <taxon>Ranunculales</taxon>
        <taxon>Ranunculaceae</taxon>
        <taxon>Thalictroideae</taxon>
        <taxon>Aquilegia</taxon>
    </lineage>
</organism>
<reference evidence="1 2" key="1">
    <citation type="submission" date="2017-09" db="EMBL/GenBank/DDBJ databases">
        <title>WGS assembly of Aquilegia coerulea Goldsmith.</title>
        <authorList>
            <person name="Hodges S."/>
            <person name="Kramer E."/>
            <person name="Nordborg M."/>
            <person name="Tomkins J."/>
            <person name="Borevitz J."/>
            <person name="Derieg N."/>
            <person name="Yan J."/>
            <person name="Mihaltcheva S."/>
            <person name="Hayes R.D."/>
            <person name="Rokhsar D."/>
        </authorList>
    </citation>
    <scope>NUCLEOTIDE SEQUENCE [LARGE SCALE GENOMIC DNA]</scope>
    <source>
        <strain evidence="2">cv. Goldsmith</strain>
    </source>
</reference>
<name>A0A2G5E670_AQUCA</name>
<evidence type="ECO:0000313" key="1">
    <source>
        <dbReference type="EMBL" id="PIA51244.1"/>
    </source>
</evidence>
<keyword evidence="2" id="KW-1185">Reference proteome</keyword>
<dbReference type="InParanoid" id="A0A2G5E670"/>
<dbReference type="EMBL" id="KZ305028">
    <property type="protein sequence ID" value="PIA51244.1"/>
    <property type="molecule type" value="Genomic_DNA"/>
</dbReference>
<dbReference type="Proteomes" id="UP000230069">
    <property type="component" value="Unassembled WGS sequence"/>
</dbReference>
<evidence type="ECO:0000313" key="2">
    <source>
        <dbReference type="Proteomes" id="UP000230069"/>
    </source>
</evidence>
<protein>
    <submittedName>
        <fullName evidence="1">Uncharacterized protein</fullName>
    </submittedName>
</protein>
<proteinExistence type="predicted"/>
<gene>
    <name evidence="1" type="ORF">AQUCO_01100231v1</name>
</gene>
<sequence length="72" mass="7753">MVAGFMVHKTHLMMIKGGTTLKTVLLKDLLISSLGELDLSTRTMINSIAKEVTKGISGSIAPHGRQSIDEET</sequence>
<accession>A0A2G5E670</accession>